<proteinExistence type="predicted"/>
<dbReference type="Pfam" id="PF02810">
    <property type="entry name" value="SEC-C"/>
    <property type="match status" value="1"/>
</dbReference>
<accession>A0ABN6DZ50</accession>
<reference evidence="2 3" key="1">
    <citation type="journal article" date="2016" name="C (Basel)">
        <title>Selective Growth of and Electricity Production by Marine Exoelectrogenic Bacteria in Self-Aggregated Hydrogel of Microbially Reduced Graphene Oxide.</title>
        <authorList>
            <person name="Yoshida N."/>
            <person name="Goto Y."/>
            <person name="Miyata Y."/>
        </authorList>
    </citation>
    <scope>NUCLEOTIDE SEQUENCE [LARGE SCALE GENOMIC DNA]</scope>
    <source>
        <strain evidence="2 3">NIT-T3</strain>
    </source>
</reference>
<dbReference type="Proteomes" id="UP001319827">
    <property type="component" value="Chromosome"/>
</dbReference>
<dbReference type="InterPro" id="IPR004027">
    <property type="entry name" value="SEC_C_motif"/>
</dbReference>
<name>A0ABN6DZ50_9BACT</name>
<gene>
    <name evidence="2" type="ORF">DESUT3_23890</name>
</gene>
<organism evidence="2 3">
    <name type="scientific">Desulfuromonas versatilis</name>
    <dbReference type="NCBI Taxonomy" id="2802975"/>
    <lineage>
        <taxon>Bacteria</taxon>
        <taxon>Pseudomonadati</taxon>
        <taxon>Thermodesulfobacteriota</taxon>
        <taxon>Desulfuromonadia</taxon>
        <taxon>Desulfuromonadales</taxon>
        <taxon>Desulfuromonadaceae</taxon>
        <taxon>Desulfuromonas</taxon>
    </lineage>
</organism>
<evidence type="ECO:0008006" key="4">
    <source>
        <dbReference type="Google" id="ProtNLM"/>
    </source>
</evidence>
<sequence>MTDNPSSTEPPSPDELWFKALTLKNGGNAEEARKVVEALRQRIENTASQIKDLILAQTPQSLLGFLWGGLLIGVIKQQKAEEVDRPEHNPENLQVALEYVHAVLSCFVGHPEGKNVLEEEAAKEIVRLSEDLRKSTMFYCMATTEYRGGGEFGEETGHVEFTAKTTWVLIRGHRYQVLEEEFFNYMLAPHNEALLSVYGNGAAEIASGVQDIANSMRDGFEHAYKELDRQREIACEQLLESEAPSAEEAIEAYRKDNPELMTKGYAAIQDLFFGGICNLSKHTQLPEPLLQDLAYERGTNTEFFEPGPLCGTLLRTLPARIKPLVKLDDGYYAPDAQFIRDAAYRAIQRGLLARMPGYKEEWNRRQKALTEGAFADIFRGQLSGAEILTEVYYQDPTTGKWVENDTLILLDDVLLQVEVKAGLGAMHSPATNFKNHVRAIQNLVVNAYRQTRRFLEYLNSAAEVPLFELRNGEYIEVRRIRLSDYRFVVPIGLTVESFSPFAAMCKVLPEVEPILGKQPFISMSIDDLFVLNRFLPTTGELLHYLEVRQVVAGIKQVKLFDEFDHLGAYIQKNRFDFTIQEQLAEGMDGLTWDGFSAEVDRYFEGDRWQNEPPPSQPYPDEVKTLLAALAETRAPGWIKADSSIRNLDMDTREKIAEGINTLAPTLRQHPHRYFALDVDPALLLYMCRDNQPDFNGGIRQAEIVSLSLNQPSVMVICFSYRPDGEINKAQGFTVKRPPMIRADYTELLAKAESMKARIVKNVPASGIVKQAVGGKKIRPNDKCFCGSGRKYKKCHGRK</sequence>
<dbReference type="SUPFAM" id="SSF103642">
    <property type="entry name" value="Sec-C motif"/>
    <property type="match status" value="1"/>
</dbReference>
<keyword evidence="3" id="KW-1185">Reference proteome</keyword>
<dbReference type="EMBL" id="AP024355">
    <property type="protein sequence ID" value="BCR05320.1"/>
    <property type="molecule type" value="Genomic_DNA"/>
</dbReference>
<reference evidence="2 3" key="2">
    <citation type="journal article" date="2021" name="Int. J. Syst. Evol. Microbiol.">
        <title>Isolation and Polyphasic Characterization of Desulfuromonas versatilis sp. Nov., an Electrogenic Bacteria Capable of Versatile Metabolism Isolated from a Graphene Oxide-Reducing Enrichment Culture.</title>
        <authorList>
            <person name="Xie L."/>
            <person name="Yoshida N."/>
            <person name="Ishii S."/>
            <person name="Meng L."/>
        </authorList>
    </citation>
    <scope>NUCLEOTIDE SEQUENCE [LARGE SCALE GENOMIC DNA]</scope>
    <source>
        <strain evidence="2 3">NIT-T3</strain>
    </source>
</reference>
<protein>
    <recommendedName>
        <fullName evidence="4">Preprotein translocase subunit SecA</fullName>
    </recommendedName>
</protein>
<evidence type="ECO:0000256" key="1">
    <source>
        <dbReference type="SAM" id="Coils"/>
    </source>
</evidence>
<evidence type="ECO:0000313" key="3">
    <source>
        <dbReference type="Proteomes" id="UP001319827"/>
    </source>
</evidence>
<feature type="coiled-coil region" evidence="1">
    <location>
        <begin position="29"/>
        <end position="56"/>
    </location>
</feature>
<dbReference type="RefSeq" id="WP_225911493.1">
    <property type="nucleotide sequence ID" value="NZ_AP024355.1"/>
</dbReference>
<evidence type="ECO:0000313" key="2">
    <source>
        <dbReference type="EMBL" id="BCR05320.1"/>
    </source>
</evidence>
<keyword evidence="1" id="KW-0175">Coiled coil</keyword>
<dbReference type="Gene3D" id="3.10.450.50">
    <property type="match status" value="1"/>
</dbReference>